<dbReference type="Pfam" id="PF20036">
    <property type="entry name" value="Gp13-like"/>
    <property type="match status" value="1"/>
</dbReference>
<accession>A0A1Z1SUR6</accession>
<dbReference type="EMBL" id="CP021694">
    <property type="protein sequence ID" value="ARX34754.1"/>
    <property type="molecule type" value="Genomic_DNA"/>
</dbReference>
<reference evidence="1 4" key="1">
    <citation type="submission" date="2017-05" db="EMBL/GenBank/DDBJ databases">
        <title>Whole genome sequencing of Proteus mirabilis AR_0155.</title>
        <authorList>
            <person name="Conlan S."/>
            <person name="Thomas P.J."/>
            <person name="Mullikin J."/>
            <person name="Frank K.M."/>
            <person name="Segre J.A."/>
        </authorList>
    </citation>
    <scope>NUCLEOTIDE SEQUENCE [LARGE SCALE GENOMIC DNA]</scope>
    <source>
        <strain evidence="1 4">AR_0155</strain>
    </source>
</reference>
<dbReference type="InterPro" id="IPR045404">
    <property type="entry name" value="Gp13-like"/>
</dbReference>
<dbReference type="EMBL" id="CP021694">
    <property type="protein sequence ID" value="ARX35679.1"/>
    <property type="molecule type" value="Genomic_DNA"/>
</dbReference>
<organism evidence="3 5">
    <name type="scientific">Proteus mirabilis</name>
    <dbReference type="NCBI Taxonomy" id="584"/>
    <lineage>
        <taxon>Bacteria</taxon>
        <taxon>Pseudomonadati</taxon>
        <taxon>Pseudomonadota</taxon>
        <taxon>Gammaproteobacteria</taxon>
        <taxon>Enterobacterales</taxon>
        <taxon>Morganellaceae</taxon>
        <taxon>Proteus</taxon>
    </lineage>
</organism>
<dbReference type="AlphaFoldDB" id="A0A1Z1SUR6"/>
<proteinExistence type="predicted"/>
<protein>
    <submittedName>
        <fullName evidence="3">Phage protein</fullName>
    </submittedName>
</protein>
<evidence type="ECO:0000313" key="3">
    <source>
        <dbReference type="EMBL" id="SPY93782.1"/>
    </source>
</evidence>
<evidence type="ECO:0000313" key="1">
    <source>
        <dbReference type="EMBL" id="ARX34754.1"/>
    </source>
</evidence>
<dbReference type="EMBL" id="UAUE01000001">
    <property type="protein sequence ID" value="SPY93782.1"/>
    <property type="molecule type" value="Genomic_DNA"/>
</dbReference>
<sequence>MSLYIFQKQVSLAATELVAQAVRQFNEASGGALVIGDGDHIGDYIEQTSWQLLGGLAQRRNAYGSGNLTPQELGQILDRMIKIDGRIGPVSVTPTMMKRLGKDVSEAAAVVAAQSAEAMLQDYLNTTGAALKAAISGNKTAVTVGGETPSLRGLNKATRPFGDAYSRIVAWLMDGATFNDFMDETLTNANNLFQIGNVAIKQDNLGRRFVISDIPALSDADKQHSLGLVTGAAAVQTSPLIMKAQDVLGQENIKALMQGEYDFTIGLRGYQWSKDSIKSPTNEQIAAVANWKQIATDIKDTAGVMVSFGKDTSVGG</sequence>
<dbReference type="RefSeq" id="WP_017827430.1">
    <property type="nucleotide sequence ID" value="NZ_CAXOHV010000017.1"/>
</dbReference>
<evidence type="ECO:0000313" key="5">
    <source>
        <dbReference type="Proteomes" id="UP000251485"/>
    </source>
</evidence>
<gene>
    <name evidence="1" type="ORF">AM402_11585</name>
    <name evidence="2" type="ORF">AM402_16450</name>
    <name evidence="3" type="ORF">NCTC10975_00105</name>
</gene>
<name>A0A1Z1SUR6_PROMI</name>
<reference evidence="3 5" key="2">
    <citation type="submission" date="2018-06" db="EMBL/GenBank/DDBJ databases">
        <authorList>
            <consortium name="Pathogen Informatics"/>
            <person name="Doyle S."/>
        </authorList>
    </citation>
    <scope>NUCLEOTIDE SEQUENCE [LARGE SCALE GENOMIC DNA]</scope>
    <source>
        <strain evidence="3 5">NCTC10975</strain>
    </source>
</reference>
<evidence type="ECO:0000313" key="4">
    <source>
        <dbReference type="Proteomes" id="UP000195540"/>
    </source>
</evidence>
<evidence type="ECO:0000313" key="2">
    <source>
        <dbReference type="EMBL" id="ARX35679.1"/>
    </source>
</evidence>
<dbReference type="Proteomes" id="UP000251485">
    <property type="component" value="Unassembled WGS sequence"/>
</dbReference>
<dbReference type="Proteomes" id="UP000195540">
    <property type="component" value="Chromosome"/>
</dbReference>
<dbReference type="OrthoDB" id="8421149at2"/>
<dbReference type="STRING" id="584.AOUC001_11540"/>